<accession>A0A0F9RT85</accession>
<gene>
    <name evidence="2" type="ORF">LCGC14_0539920</name>
</gene>
<feature type="compositionally biased region" description="Basic residues" evidence="1">
    <location>
        <begin position="106"/>
        <end position="127"/>
    </location>
</feature>
<dbReference type="AlphaFoldDB" id="A0A0F9RT85"/>
<feature type="region of interest" description="Disordered" evidence="1">
    <location>
        <begin position="101"/>
        <end position="127"/>
    </location>
</feature>
<evidence type="ECO:0000256" key="1">
    <source>
        <dbReference type="SAM" id="MobiDB-lite"/>
    </source>
</evidence>
<reference evidence="2" key="1">
    <citation type="journal article" date="2015" name="Nature">
        <title>Complex archaea that bridge the gap between prokaryotes and eukaryotes.</title>
        <authorList>
            <person name="Spang A."/>
            <person name="Saw J.H."/>
            <person name="Jorgensen S.L."/>
            <person name="Zaremba-Niedzwiedzka K."/>
            <person name="Martijn J."/>
            <person name="Lind A.E."/>
            <person name="van Eijk R."/>
            <person name="Schleper C."/>
            <person name="Guy L."/>
            <person name="Ettema T.J."/>
        </authorList>
    </citation>
    <scope>NUCLEOTIDE SEQUENCE</scope>
</reference>
<protein>
    <submittedName>
        <fullName evidence="2">Uncharacterized protein</fullName>
    </submittedName>
</protein>
<comment type="caution">
    <text evidence="2">The sequence shown here is derived from an EMBL/GenBank/DDBJ whole genome shotgun (WGS) entry which is preliminary data.</text>
</comment>
<dbReference type="EMBL" id="LAZR01000719">
    <property type="protein sequence ID" value="KKN59665.1"/>
    <property type="molecule type" value="Genomic_DNA"/>
</dbReference>
<evidence type="ECO:0000313" key="2">
    <source>
        <dbReference type="EMBL" id="KKN59665.1"/>
    </source>
</evidence>
<name>A0A0F9RT85_9ZZZZ</name>
<organism evidence="2">
    <name type="scientific">marine sediment metagenome</name>
    <dbReference type="NCBI Taxonomy" id="412755"/>
    <lineage>
        <taxon>unclassified sequences</taxon>
        <taxon>metagenomes</taxon>
        <taxon>ecological metagenomes</taxon>
    </lineage>
</organism>
<proteinExistence type="predicted"/>
<sequence length="127" mass="14290">MNFTQKISAGVKKQLSNLKSAYDQRVKNAEVRAQAKIALARTKQERELALLQLQRDKIALKKELYEARIATKNAAVALKKARLEAGDLTISERLAATYKAFMKSQKQPRRSTATKRKTSASAKKRSK</sequence>